<name>A0A918J0J7_9FLAO</name>
<dbReference type="RefSeq" id="WP_051315680.1">
    <property type="nucleotide sequence ID" value="NZ_BMWP01000021.1"/>
</dbReference>
<reference evidence="1" key="2">
    <citation type="submission" date="2020-09" db="EMBL/GenBank/DDBJ databases">
        <authorList>
            <person name="Sun Q."/>
            <person name="Kim S."/>
        </authorList>
    </citation>
    <scope>NUCLEOTIDE SEQUENCE</scope>
    <source>
        <strain evidence="1">KCTC 12113</strain>
    </source>
</reference>
<gene>
    <name evidence="1" type="ORF">GCM10007383_28030</name>
</gene>
<comment type="caution">
    <text evidence="1">The sequence shown here is derived from an EMBL/GenBank/DDBJ whole genome shotgun (WGS) entry which is preliminary data.</text>
</comment>
<dbReference type="CDD" id="cd08994">
    <property type="entry name" value="GH43_62_32_68_117_130-like"/>
    <property type="match status" value="1"/>
</dbReference>
<accession>A0A918J0J7</accession>
<protein>
    <submittedName>
        <fullName evidence="1">Uncharacterized protein</fullName>
    </submittedName>
</protein>
<reference evidence="1" key="1">
    <citation type="journal article" date="2014" name="Int. J. Syst. Evol. Microbiol.">
        <title>Complete genome sequence of Corynebacterium casei LMG S-19264T (=DSM 44701T), isolated from a smear-ripened cheese.</title>
        <authorList>
            <consortium name="US DOE Joint Genome Institute (JGI-PGF)"/>
            <person name="Walter F."/>
            <person name="Albersmeier A."/>
            <person name="Kalinowski J."/>
            <person name="Ruckert C."/>
        </authorList>
    </citation>
    <scope>NUCLEOTIDE SEQUENCE</scope>
    <source>
        <strain evidence="1">KCTC 12113</strain>
    </source>
</reference>
<dbReference type="Proteomes" id="UP000634668">
    <property type="component" value="Unassembled WGS sequence"/>
</dbReference>
<evidence type="ECO:0000313" key="1">
    <source>
        <dbReference type="EMBL" id="GGW41811.1"/>
    </source>
</evidence>
<evidence type="ECO:0000313" key="2">
    <source>
        <dbReference type="Proteomes" id="UP000634668"/>
    </source>
</evidence>
<dbReference type="EMBL" id="BMWP01000021">
    <property type="protein sequence ID" value="GGW41811.1"/>
    <property type="molecule type" value="Genomic_DNA"/>
</dbReference>
<dbReference type="Gene3D" id="2.115.10.20">
    <property type="entry name" value="Glycosyl hydrolase domain, family 43"/>
    <property type="match status" value="1"/>
</dbReference>
<dbReference type="AlphaFoldDB" id="A0A918J0J7"/>
<dbReference type="InterPro" id="IPR023296">
    <property type="entry name" value="Glyco_hydro_beta-prop_sf"/>
</dbReference>
<sequence length="551" mass="62107">MIKLNRLLGLGIIVFSLWGSVRAQVIERARPAEWNDLINGGRFMDLFRPIAPLGALTTNTWGAENVIPRYVDNGIEDAEWSYWGGNALLGDDGQYHLMVCRWREDSVKGHNEWSNSIVVHAVSENSFGPYKVMETIGPGHNPEIFRLKDGRYVVYVIDGRYVAESLEGPWEYGKFEFDQRDRPIIEGLSNLSFAQREDGSYIMVCRGGGIWFSKDGLSPYNQVTEKSVYPPVEGHFEDPVIWRDNIQYHMIVNDWLGRIAYYLRSKDGVNWKIDAGEAYLPGITRYTDGTNEDWFKYERIKVLQDNLGRATQAHFAVIDVLKKDDKGSDNHSSKNITIPLTVGRKIKVLNEAKIKRSTKSIKLRVEAEEGFDPNSDIDINSLRFGASEEVNFGRGSKVKKIKIDGPDLLVTFSGEGNGITEGNFVGKLLGKTNNGKLLFGYARLPGVDYIEPILSALIPEITKDGMLKTEVSNFGQVISKPAKIKIERQENSIWREIASGTVPKLDPFEKFDIKLSTKAGLNLEQEQKIKVSIYSNDFDPVVLIGNMPIDK</sequence>
<proteinExistence type="predicted"/>
<dbReference type="SUPFAM" id="SSF75005">
    <property type="entry name" value="Arabinanase/levansucrase/invertase"/>
    <property type="match status" value="2"/>
</dbReference>
<keyword evidence="2" id="KW-1185">Reference proteome</keyword>
<organism evidence="1 2">
    <name type="scientific">Arenibacter certesii</name>
    <dbReference type="NCBI Taxonomy" id="228955"/>
    <lineage>
        <taxon>Bacteria</taxon>
        <taxon>Pseudomonadati</taxon>
        <taxon>Bacteroidota</taxon>
        <taxon>Flavobacteriia</taxon>
        <taxon>Flavobacteriales</taxon>
        <taxon>Flavobacteriaceae</taxon>
        <taxon>Arenibacter</taxon>
    </lineage>
</organism>